<dbReference type="Pfam" id="PF00071">
    <property type="entry name" value="Ras"/>
    <property type="match status" value="2"/>
</dbReference>
<proteinExistence type="inferred from homology"/>
<dbReference type="PRINTS" id="PR00449">
    <property type="entry name" value="RASTRNSFRMNG"/>
</dbReference>
<dbReference type="STRING" id="1408157.A0A1J7JW82"/>
<protein>
    <recommendedName>
        <fullName evidence="2">small monomeric GTPase</fullName>
        <ecNumber evidence="2">3.6.5.2</ecNumber>
    </recommendedName>
</protein>
<dbReference type="InterPro" id="IPR051065">
    <property type="entry name" value="Ras-related_GTPase"/>
</dbReference>
<dbReference type="Proteomes" id="UP000182658">
    <property type="component" value="Unassembled WGS sequence"/>
</dbReference>
<evidence type="ECO:0000256" key="5">
    <source>
        <dbReference type="SAM" id="MobiDB-lite"/>
    </source>
</evidence>
<dbReference type="InParanoid" id="A0A1J7JW82"/>
<dbReference type="InterPro" id="IPR001806">
    <property type="entry name" value="Small_GTPase"/>
</dbReference>
<dbReference type="PANTHER" id="PTHR45704">
    <property type="entry name" value="RAS-LIKE FAMILY MEMBER 11"/>
    <property type="match status" value="1"/>
</dbReference>
<dbReference type="GO" id="GO:0005525">
    <property type="term" value="F:GTP binding"/>
    <property type="evidence" value="ECO:0007669"/>
    <property type="project" value="InterPro"/>
</dbReference>
<comment type="catalytic activity">
    <reaction evidence="4">
        <text>GTP + H2O = GDP + phosphate + H(+)</text>
        <dbReference type="Rhea" id="RHEA:19669"/>
        <dbReference type="ChEBI" id="CHEBI:15377"/>
        <dbReference type="ChEBI" id="CHEBI:15378"/>
        <dbReference type="ChEBI" id="CHEBI:37565"/>
        <dbReference type="ChEBI" id="CHEBI:43474"/>
        <dbReference type="ChEBI" id="CHEBI:58189"/>
        <dbReference type="EC" id="3.6.5.2"/>
    </reaction>
</comment>
<keyword evidence="3" id="KW-0378">Hydrolase</keyword>
<dbReference type="Gene3D" id="3.40.50.300">
    <property type="entry name" value="P-loop containing nucleotide triphosphate hydrolases"/>
    <property type="match status" value="2"/>
</dbReference>
<dbReference type="AlphaFoldDB" id="A0A1J7JW82"/>
<dbReference type="EMBL" id="KV875093">
    <property type="protein sequence ID" value="OIW34320.1"/>
    <property type="molecule type" value="Genomic_DNA"/>
</dbReference>
<keyword evidence="7" id="KW-1185">Reference proteome</keyword>
<evidence type="ECO:0000256" key="4">
    <source>
        <dbReference type="ARBA" id="ARBA00048098"/>
    </source>
</evidence>
<evidence type="ECO:0000256" key="3">
    <source>
        <dbReference type="ARBA" id="ARBA00022801"/>
    </source>
</evidence>
<dbReference type="GO" id="GO:0003925">
    <property type="term" value="F:G protein activity"/>
    <property type="evidence" value="ECO:0007669"/>
    <property type="project" value="UniProtKB-EC"/>
</dbReference>
<organism evidence="6 7">
    <name type="scientific">Coniochaeta ligniaria NRRL 30616</name>
    <dbReference type="NCBI Taxonomy" id="1408157"/>
    <lineage>
        <taxon>Eukaryota</taxon>
        <taxon>Fungi</taxon>
        <taxon>Dikarya</taxon>
        <taxon>Ascomycota</taxon>
        <taxon>Pezizomycotina</taxon>
        <taxon>Sordariomycetes</taxon>
        <taxon>Sordariomycetidae</taxon>
        <taxon>Coniochaetales</taxon>
        <taxon>Coniochaetaceae</taxon>
        <taxon>Coniochaeta</taxon>
    </lineage>
</organism>
<name>A0A1J7JW82_9PEZI</name>
<reference evidence="6 7" key="1">
    <citation type="submission" date="2016-10" db="EMBL/GenBank/DDBJ databases">
        <title>Draft genome sequence of Coniochaeta ligniaria NRRL30616, a lignocellulolytic fungus for bioabatement of inhibitors in plant biomass hydrolysates.</title>
        <authorList>
            <consortium name="DOE Joint Genome Institute"/>
            <person name="Jimenez D.J."/>
            <person name="Hector R.E."/>
            <person name="Riley R."/>
            <person name="Sun H."/>
            <person name="Grigoriev I.V."/>
            <person name="Van Elsas J.D."/>
            <person name="Nichols N.N."/>
        </authorList>
    </citation>
    <scope>NUCLEOTIDE SEQUENCE [LARGE SCALE GENOMIC DNA]</scope>
    <source>
        <strain evidence="6 7">NRRL 30616</strain>
    </source>
</reference>
<dbReference type="PROSITE" id="PS51419">
    <property type="entry name" value="RAB"/>
    <property type="match status" value="1"/>
</dbReference>
<dbReference type="SUPFAM" id="SSF52540">
    <property type="entry name" value="P-loop containing nucleoside triphosphate hydrolases"/>
    <property type="match status" value="2"/>
</dbReference>
<feature type="region of interest" description="Disordered" evidence="5">
    <location>
        <begin position="21"/>
        <end position="62"/>
    </location>
</feature>
<feature type="compositionally biased region" description="Basic and acidic residues" evidence="5">
    <location>
        <begin position="27"/>
        <end position="47"/>
    </location>
</feature>
<dbReference type="EC" id="3.6.5.2" evidence="2"/>
<evidence type="ECO:0000256" key="1">
    <source>
        <dbReference type="ARBA" id="ARBA00008344"/>
    </source>
</evidence>
<sequence length="545" mass="61641">MPKWIRRLLRIGRPVSEVRDMAGGVADKLDESSLSQKYEEQSPYKEEENLDEDESHPAKAIHRNSWTPEAAASLRTRKTIGTRHITFLVLGAAGVGKRSLYRKLVWDDMTGGRRLAEVQFDPTFDGPDPPVYYCGDYQYELDIRLCTGTEAEVYYSTSIYHYCGIILAYDLSSAHSWDAVVRLKHLISRSHPIHDGQDEPSVTLPVMILGLKADIQGEHLVPREEKEKFARKDGSLFAECSARTGEGVHEAIGAFVERAHETIMLDQDSYAQGWGPNAKTKLFDALRQALAAVRIGLLPPRAPPLVYRKWRWLELVEEGKLPSNELDHREGTMCIALWGSSSVATDSVMNKGIGGQMLPAAAAIREDKSAGFVYESYYYTMDIIRWETVSVSDYYGVVLAYDVHSPESWGEVCNTYRGLRWARRYDGGIPVQFLLLGIDSRIRIGDWYAALEHQVSRKEAEEFAQQNDCHLAECSARTGEGVHQAFGLFIQHAHAMRMRFEKDPRGLRYHKDLALRVFRRLLGCGYPDDRTGRAFPFATGDLQTK</sequence>
<dbReference type="SMART" id="SM00173">
    <property type="entry name" value="RAS"/>
    <property type="match status" value="1"/>
</dbReference>
<dbReference type="OrthoDB" id="3594946at2759"/>
<accession>A0A1J7JW82</accession>
<comment type="similarity">
    <text evidence="1">Belongs to the small GTPase superfamily. Ras family.</text>
</comment>
<evidence type="ECO:0000313" key="7">
    <source>
        <dbReference type="Proteomes" id="UP000182658"/>
    </source>
</evidence>
<dbReference type="SMART" id="SM00175">
    <property type="entry name" value="RAB"/>
    <property type="match status" value="1"/>
</dbReference>
<evidence type="ECO:0000313" key="6">
    <source>
        <dbReference type="EMBL" id="OIW34320.1"/>
    </source>
</evidence>
<gene>
    <name evidence="6" type="ORF">CONLIGDRAFT_638695</name>
</gene>
<dbReference type="InterPro" id="IPR027417">
    <property type="entry name" value="P-loop_NTPase"/>
</dbReference>
<evidence type="ECO:0000256" key="2">
    <source>
        <dbReference type="ARBA" id="ARBA00011984"/>
    </source>
</evidence>